<accession>A0A3E2H7Z3</accession>
<comment type="subcellular location">
    <subcellularLocation>
        <location evidence="1">Membrane</location>
        <topology evidence="1">Multi-pass membrane protein</topology>
    </subcellularLocation>
</comment>
<dbReference type="Pfam" id="PF13520">
    <property type="entry name" value="AA_permease_2"/>
    <property type="match status" value="1"/>
</dbReference>
<feature type="transmembrane region" description="Helical" evidence="6">
    <location>
        <begin position="251"/>
        <end position="271"/>
    </location>
</feature>
<evidence type="ECO:0000313" key="8">
    <source>
        <dbReference type="Proteomes" id="UP000258309"/>
    </source>
</evidence>
<evidence type="ECO:0000256" key="6">
    <source>
        <dbReference type="SAM" id="Phobius"/>
    </source>
</evidence>
<dbReference type="PIRSF" id="PIRSF006060">
    <property type="entry name" value="AA_transporter"/>
    <property type="match status" value="1"/>
</dbReference>
<gene>
    <name evidence="7" type="ORF">B7463_g6813</name>
</gene>
<dbReference type="PANTHER" id="PTHR45649">
    <property type="entry name" value="AMINO-ACID PERMEASE BAT1"/>
    <property type="match status" value="1"/>
</dbReference>
<feature type="transmembrane region" description="Helical" evidence="6">
    <location>
        <begin position="183"/>
        <end position="202"/>
    </location>
</feature>
<reference evidence="7 8" key="1">
    <citation type="submission" date="2018-05" db="EMBL/GenBank/DDBJ databases">
        <title>Draft genome sequence of Scytalidium lignicola DSM 105466, a ubiquitous saprotrophic fungus.</title>
        <authorList>
            <person name="Buettner E."/>
            <person name="Gebauer A.M."/>
            <person name="Hofrichter M."/>
            <person name="Liers C."/>
            <person name="Kellner H."/>
        </authorList>
    </citation>
    <scope>NUCLEOTIDE SEQUENCE [LARGE SCALE GENOMIC DNA]</scope>
    <source>
        <strain evidence="7 8">DSM 105466</strain>
    </source>
</reference>
<sequence>METFKAVTAFADDVPIEEIGPAENIGTKADHRDMLRMGKTQELRLEKFSILVDSWFYLHSDEHLGEPIEVCFMYSECYIVSTFGLINGGLAGLVWTYLGTFACFIAVIASMAEMASMAPTSGGQYHWVSEFAPASAQKFLSYITGWVCVLGWQTGITSIAFVTASQIQSLLIINDSHYNFHQYHGTLLIIAVSFFSIIFNTYLAKRLPLVEGIVLIFHICGFFAILIPLWVLAPRNKASVVFTQFTDGGNWGNIGLSCLIGMLSPVFTFIRPDSATHMSEEIKDVSSVLPRAMMWTAVINGSLGFVMLVTFCFTLGDIDEILSNPEVMPFVQVFYNTTQSHVGASVMTAILIILTTCGTITNVATASRQMFAFARDNGIPFSRFLSHVRPGWDIPLNAVIVSFCITILLSLINIGSTTAFNAIASLGTASLLSSYIVSISCVFIKRWRGEPLPAARWSLGKYGAPINAFSVVYLVIVYIFSFFPEATPVTPETMNWNILIYGFTVCFAVIYFMVRGRYVYSGPVVLVKKDI</sequence>
<evidence type="ECO:0000256" key="1">
    <source>
        <dbReference type="ARBA" id="ARBA00004141"/>
    </source>
</evidence>
<proteinExistence type="predicted"/>
<dbReference type="Gene3D" id="1.20.1740.10">
    <property type="entry name" value="Amino acid/polyamine transporter I"/>
    <property type="match status" value="1"/>
</dbReference>
<evidence type="ECO:0000256" key="2">
    <source>
        <dbReference type="ARBA" id="ARBA00022448"/>
    </source>
</evidence>
<dbReference type="GO" id="GO:0022857">
    <property type="term" value="F:transmembrane transporter activity"/>
    <property type="evidence" value="ECO:0007669"/>
    <property type="project" value="InterPro"/>
</dbReference>
<dbReference type="GO" id="GO:0016020">
    <property type="term" value="C:membrane"/>
    <property type="evidence" value="ECO:0007669"/>
    <property type="project" value="UniProtKB-SubCell"/>
</dbReference>
<feature type="transmembrane region" description="Helical" evidence="6">
    <location>
        <begin position="209"/>
        <end position="231"/>
    </location>
</feature>
<evidence type="ECO:0000256" key="4">
    <source>
        <dbReference type="ARBA" id="ARBA00022989"/>
    </source>
</evidence>
<dbReference type="InterPro" id="IPR002293">
    <property type="entry name" value="AA/rel_permease1"/>
</dbReference>
<keyword evidence="8" id="KW-1185">Reference proteome</keyword>
<keyword evidence="4 6" id="KW-1133">Transmembrane helix</keyword>
<name>A0A3E2H7Z3_SCYLI</name>
<feature type="transmembrane region" description="Helical" evidence="6">
    <location>
        <begin position="464"/>
        <end position="483"/>
    </location>
</feature>
<organism evidence="7 8">
    <name type="scientific">Scytalidium lignicola</name>
    <name type="common">Hyphomycete</name>
    <dbReference type="NCBI Taxonomy" id="5539"/>
    <lineage>
        <taxon>Eukaryota</taxon>
        <taxon>Fungi</taxon>
        <taxon>Dikarya</taxon>
        <taxon>Ascomycota</taxon>
        <taxon>Pezizomycotina</taxon>
        <taxon>Leotiomycetes</taxon>
        <taxon>Leotiomycetes incertae sedis</taxon>
        <taxon>Scytalidium</taxon>
    </lineage>
</organism>
<feature type="transmembrane region" description="Helical" evidence="6">
    <location>
        <begin position="292"/>
        <end position="316"/>
    </location>
</feature>
<feature type="transmembrane region" description="Helical" evidence="6">
    <location>
        <begin position="394"/>
        <end position="414"/>
    </location>
</feature>
<dbReference type="PANTHER" id="PTHR45649:SF2">
    <property type="entry name" value="ACID PERMEASE, PUTATIVE-RELATED"/>
    <property type="match status" value="1"/>
</dbReference>
<feature type="non-terminal residue" evidence="7">
    <location>
        <position position="531"/>
    </location>
</feature>
<dbReference type="OrthoDB" id="3257095at2759"/>
<evidence type="ECO:0000313" key="7">
    <source>
        <dbReference type="EMBL" id="RFU29519.1"/>
    </source>
</evidence>
<feature type="transmembrane region" description="Helical" evidence="6">
    <location>
        <begin position="139"/>
        <end position="163"/>
    </location>
</feature>
<feature type="transmembrane region" description="Helical" evidence="6">
    <location>
        <begin position="495"/>
        <end position="514"/>
    </location>
</feature>
<dbReference type="Proteomes" id="UP000258309">
    <property type="component" value="Unassembled WGS sequence"/>
</dbReference>
<feature type="transmembrane region" description="Helical" evidence="6">
    <location>
        <begin position="342"/>
        <end position="365"/>
    </location>
</feature>
<dbReference type="OMA" id="PSEMNWS"/>
<comment type="caution">
    <text evidence="7">The sequence shown here is derived from an EMBL/GenBank/DDBJ whole genome shotgun (WGS) entry which is preliminary data.</text>
</comment>
<evidence type="ECO:0000256" key="3">
    <source>
        <dbReference type="ARBA" id="ARBA00022692"/>
    </source>
</evidence>
<keyword evidence="5 6" id="KW-0472">Membrane</keyword>
<feature type="transmembrane region" description="Helical" evidence="6">
    <location>
        <begin position="420"/>
        <end position="444"/>
    </location>
</feature>
<evidence type="ECO:0000256" key="5">
    <source>
        <dbReference type="ARBA" id="ARBA00023136"/>
    </source>
</evidence>
<dbReference type="STRING" id="5539.A0A3E2H7Z3"/>
<keyword evidence="2" id="KW-0813">Transport</keyword>
<feature type="non-terminal residue" evidence="7">
    <location>
        <position position="1"/>
    </location>
</feature>
<evidence type="ECO:0008006" key="9">
    <source>
        <dbReference type="Google" id="ProtNLM"/>
    </source>
</evidence>
<protein>
    <recommendedName>
        <fullName evidence="9">Amino acid permease/ SLC12A domain-containing protein</fullName>
    </recommendedName>
</protein>
<dbReference type="EMBL" id="NCSJ02000126">
    <property type="protein sequence ID" value="RFU29519.1"/>
    <property type="molecule type" value="Genomic_DNA"/>
</dbReference>
<dbReference type="AlphaFoldDB" id="A0A3E2H7Z3"/>
<keyword evidence="3 6" id="KW-0812">Transmembrane</keyword>
<feature type="transmembrane region" description="Helical" evidence="6">
    <location>
        <begin position="94"/>
        <end position="118"/>
    </location>
</feature>